<dbReference type="EMBL" id="JACBYE010000005">
    <property type="protein sequence ID" value="NYS92538.1"/>
    <property type="molecule type" value="Genomic_DNA"/>
</dbReference>
<dbReference type="Gene3D" id="1.20.1640.10">
    <property type="entry name" value="Multidrug efflux transporter AcrB transmembrane domain"/>
    <property type="match status" value="1"/>
</dbReference>
<dbReference type="InterPro" id="IPR022645">
    <property type="entry name" value="SecD/SecF_bac"/>
</dbReference>
<comment type="subcellular location">
    <subcellularLocation>
        <location evidence="1 9">Cell membrane</location>
        <topology evidence="1 9">Multi-pass membrane protein</topology>
    </subcellularLocation>
</comment>
<dbReference type="Pfam" id="PF02355">
    <property type="entry name" value="SecD_SecF_C"/>
    <property type="match status" value="1"/>
</dbReference>
<evidence type="ECO:0000256" key="1">
    <source>
        <dbReference type="ARBA" id="ARBA00004651"/>
    </source>
</evidence>
<feature type="transmembrane region" description="Helical" evidence="9">
    <location>
        <begin position="254"/>
        <end position="273"/>
    </location>
</feature>
<dbReference type="GO" id="GO:0005886">
    <property type="term" value="C:plasma membrane"/>
    <property type="evidence" value="ECO:0007669"/>
    <property type="project" value="UniProtKB-SubCell"/>
</dbReference>
<evidence type="ECO:0000256" key="8">
    <source>
        <dbReference type="ARBA" id="ARBA00023136"/>
    </source>
</evidence>
<dbReference type="SUPFAM" id="SSF82866">
    <property type="entry name" value="Multidrug efflux transporter AcrB transmembrane domain"/>
    <property type="match status" value="1"/>
</dbReference>
<dbReference type="NCBIfam" id="TIGR00966">
    <property type="entry name" value="transloc_SecF"/>
    <property type="match status" value="1"/>
</dbReference>
<feature type="transmembrane region" description="Helical" evidence="9">
    <location>
        <begin position="28"/>
        <end position="48"/>
    </location>
</feature>
<feature type="transmembrane region" description="Helical" evidence="9">
    <location>
        <begin position="279"/>
        <end position="298"/>
    </location>
</feature>
<dbReference type="Proteomes" id="UP000561011">
    <property type="component" value="Unassembled WGS sequence"/>
</dbReference>
<comment type="function">
    <text evidence="9">Part of the Sec protein translocase complex. Interacts with the SecYEG preprotein conducting channel. SecDF uses the proton motive force (PMF) to complete protein translocation after the ATP-dependent function of SecA.</text>
</comment>
<dbReference type="GO" id="GO:0065002">
    <property type="term" value="P:intracellular protein transmembrane transport"/>
    <property type="evidence" value="ECO:0007669"/>
    <property type="project" value="UniProtKB-UniRule"/>
</dbReference>
<name>A0A853EUG7_9MICO</name>
<sequence length="371" mass="39223">MAVGFAQWGNDLYTGRTSYDIVGKRRKFYIVSIVLVVLSLVVLLTRGFNLGIEFRGGSEFTVSGLTSLSQQEAADAVASVAPTEQPRISSVGATSLRIQTAELGEDEVVAVRDALASAYGVSADEVTSSFIGPSWGADVSKKAITGLVVFLVLVGLVMSAYFRAWRMAAAALVALFHDLVITAGVYALIGWEVTPATVIGFLTILGYSIYDTVVVFDKVRENTAGITDQTRSTYAERANLAVNQTLVRSINTSVVALLPVASILFIGAFILGAGTLRDIALALFIGMAVGTYSSIFLATPLEVTLRTSEPTIAKHTALVLEKRREALAAGTDASGQPVAGTPDAKIQLVGQLSPGSHQGHAAQPRRRKGSR</sequence>
<evidence type="ECO:0000259" key="11">
    <source>
        <dbReference type="Pfam" id="PF02355"/>
    </source>
</evidence>
<dbReference type="PANTHER" id="PTHR30081:SF8">
    <property type="entry name" value="PROTEIN TRANSLOCASE SUBUNIT SECF"/>
    <property type="match status" value="1"/>
</dbReference>
<keyword evidence="3 9" id="KW-1003">Cell membrane</keyword>
<evidence type="ECO:0000256" key="4">
    <source>
        <dbReference type="ARBA" id="ARBA00022692"/>
    </source>
</evidence>
<keyword evidence="4 9" id="KW-0812">Transmembrane</keyword>
<protein>
    <recommendedName>
        <fullName evidence="9">Protein-export membrane protein SecF</fullName>
    </recommendedName>
</protein>
<comment type="caution">
    <text evidence="12">The sequence shown here is derived from an EMBL/GenBank/DDBJ whole genome shotgun (WGS) entry which is preliminary data.</text>
</comment>
<dbReference type="InterPro" id="IPR022646">
    <property type="entry name" value="SecD/SecF_CS"/>
</dbReference>
<dbReference type="GO" id="GO:0043952">
    <property type="term" value="P:protein transport by the Sec complex"/>
    <property type="evidence" value="ECO:0007669"/>
    <property type="project" value="UniProtKB-UniRule"/>
</dbReference>
<dbReference type="InterPro" id="IPR022813">
    <property type="entry name" value="SecD/SecF_arch_bac"/>
</dbReference>
<dbReference type="AlphaFoldDB" id="A0A853EUG7"/>
<keyword evidence="2 9" id="KW-0813">Transport</keyword>
<keyword evidence="6 9" id="KW-1133">Transmembrane helix</keyword>
<evidence type="ECO:0000313" key="13">
    <source>
        <dbReference type="Proteomes" id="UP000561011"/>
    </source>
</evidence>
<evidence type="ECO:0000256" key="3">
    <source>
        <dbReference type="ARBA" id="ARBA00022475"/>
    </source>
</evidence>
<gene>
    <name evidence="9 12" type="primary">secF</name>
    <name evidence="12" type="ORF">HZZ10_03205</name>
</gene>
<dbReference type="RefSeq" id="WP_179912391.1">
    <property type="nucleotide sequence ID" value="NZ_JACBYE010000005.1"/>
</dbReference>
<feature type="transmembrane region" description="Helical" evidence="9">
    <location>
        <begin position="143"/>
        <end position="162"/>
    </location>
</feature>
<evidence type="ECO:0000256" key="6">
    <source>
        <dbReference type="ARBA" id="ARBA00022989"/>
    </source>
</evidence>
<dbReference type="GO" id="GO:0006605">
    <property type="term" value="P:protein targeting"/>
    <property type="evidence" value="ECO:0007669"/>
    <property type="project" value="UniProtKB-UniRule"/>
</dbReference>
<dbReference type="InterPro" id="IPR048634">
    <property type="entry name" value="SecD_SecF_C"/>
</dbReference>
<keyword evidence="13" id="KW-1185">Reference proteome</keyword>
<proteinExistence type="inferred from homology"/>
<dbReference type="HAMAP" id="MF_01464_B">
    <property type="entry name" value="SecF_B"/>
    <property type="match status" value="1"/>
</dbReference>
<keyword evidence="8 9" id="KW-0472">Membrane</keyword>
<dbReference type="PANTHER" id="PTHR30081">
    <property type="entry name" value="PROTEIN-EXPORT MEMBRANE PROTEIN SEC"/>
    <property type="match status" value="1"/>
</dbReference>
<evidence type="ECO:0000256" key="10">
    <source>
        <dbReference type="SAM" id="MobiDB-lite"/>
    </source>
</evidence>
<feature type="transmembrane region" description="Helical" evidence="9">
    <location>
        <begin position="195"/>
        <end position="216"/>
    </location>
</feature>
<keyword evidence="7 9" id="KW-0811">Translocation</keyword>
<feature type="transmembrane region" description="Helical" evidence="9">
    <location>
        <begin position="169"/>
        <end position="189"/>
    </location>
</feature>
<comment type="similarity">
    <text evidence="9">Belongs to the SecD/SecF family. SecF subfamily.</text>
</comment>
<reference evidence="12 13" key="1">
    <citation type="submission" date="2020-07" db="EMBL/GenBank/DDBJ databases">
        <title>MOT database genomes.</title>
        <authorList>
            <person name="Joseph S."/>
            <person name="Aduse-Opoku J."/>
            <person name="Hashim A."/>
            <person name="Wade W."/>
            <person name="Curtis M."/>
        </authorList>
    </citation>
    <scope>NUCLEOTIDE SEQUENCE [LARGE SCALE GENOMIC DNA]</scope>
    <source>
        <strain evidence="12 13">DSM 100099</strain>
    </source>
</reference>
<dbReference type="InterPro" id="IPR005665">
    <property type="entry name" value="SecF_bac"/>
</dbReference>
<dbReference type="InterPro" id="IPR055344">
    <property type="entry name" value="SecD_SecF_C_bact"/>
</dbReference>
<dbReference type="PRINTS" id="PR01755">
    <property type="entry name" value="SECFTRNLCASE"/>
</dbReference>
<evidence type="ECO:0000256" key="2">
    <source>
        <dbReference type="ARBA" id="ARBA00022448"/>
    </source>
</evidence>
<evidence type="ECO:0000256" key="5">
    <source>
        <dbReference type="ARBA" id="ARBA00022927"/>
    </source>
</evidence>
<feature type="region of interest" description="Disordered" evidence="10">
    <location>
        <begin position="349"/>
        <end position="371"/>
    </location>
</feature>
<dbReference type="GO" id="GO:0015450">
    <property type="term" value="F:protein-transporting ATPase activity"/>
    <property type="evidence" value="ECO:0007669"/>
    <property type="project" value="InterPro"/>
</dbReference>
<keyword evidence="5 9" id="KW-0653">Protein transport</keyword>
<accession>A0A853EUG7</accession>
<comment type="subunit">
    <text evidence="9">Forms a complex with SecD. Part of the essential Sec protein translocation apparatus which comprises SecA, SecYEG and auxiliary proteins SecDF. Other proteins may also be involved.</text>
</comment>
<organism evidence="12 13">
    <name type="scientific">Sanguibacter inulinus</name>
    <dbReference type="NCBI Taxonomy" id="60922"/>
    <lineage>
        <taxon>Bacteria</taxon>
        <taxon>Bacillati</taxon>
        <taxon>Actinomycetota</taxon>
        <taxon>Actinomycetes</taxon>
        <taxon>Micrococcales</taxon>
        <taxon>Sanguibacteraceae</taxon>
        <taxon>Sanguibacter</taxon>
    </lineage>
</organism>
<evidence type="ECO:0000256" key="7">
    <source>
        <dbReference type="ARBA" id="ARBA00023010"/>
    </source>
</evidence>
<evidence type="ECO:0000256" key="9">
    <source>
        <dbReference type="HAMAP-Rule" id="MF_01464"/>
    </source>
</evidence>
<dbReference type="Pfam" id="PF07549">
    <property type="entry name" value="Sec_GG"/>
    <property type="match status" value="1"/>
</dbReference>
<evidence type="ECO:0000313" key="12">
    <source>
        <dbReference type="EMBL" id="NYS92538.1"/>
    </source>
</evidence>
<dbReference type="NCBIfam" id="TIGR00916">
    <property type="entry name" value="2A0604s01"/>
    <property type="match status" value="1"/>
</dbReference>
<feature type="domain" description="Protein export membrane protein SecD/SecF C-terminal" evidence="11">
    <location>
        <begin position="119"/>
        <end position="306"/>
    </location>
</feature>